<evidence type="ECO:0000313" key="4">
    <source>
        <dbReference type="Proteomes" id="UP001596139"/>
    </source>
</evidence>
<sequence length="516" mass="54925">MAAQQAAEVYRRALEQAHRGLPAPEDNCLPTPAADVAENVSLQDYASVLDGVSSALDEQHKDLAGLRARVSLPEETIDDYRIVPGALVETPASVERRAAQDGVVHSPVADNPDNSVDGLDGGFEAIPANANLAVDREQLRAIEDRQRQTAITLQRSLLPQQLEQPDDLLTAAFYTPSANHSPIGGDWYDVIKLGASRTAVVIGDVAGRGVRAAAVMGQLRAAVRAYARLDLPPHEVLQLLDSLVAEIDPDQIATCLYAVYDPETNHLGFSSAGHLPLIVRDADGAVGRPEVSTGPPLGTGGWVHTSGTVALAAGATAVLYTDGLIQRRDRDIDDGLAALESALAGAMGSPGEVCERLQRALEVTHHDNADDVAVLILQHPSRTGREAALFSKTALELPGEPSDAPRARAFASGVLRGWALSEELQDLGVLATNELVDNALRHGSPPMRLGLRRTDQRLVIEVFDANDHLPRRRKAKSASDAPSGISLIARIASSWGSRRTDGSGKAVWCEFDLEAS</sequence>
<accession>A0ABW1MKJ7</accession>
<organism evidence="3 4">
    <name type="scientific">Streptomyces ochraceiscleroticus</name>
    <dbReference type="NCBI Taxonomy" id="47761"/>
    <lineage>
        <taxon>Bacteria</taxon>
        <taxon>Bacillati</taxon>
        <taxon>Actinomycetota</taxon>
        <taxon>Actinomycetes</taxon>
        <taxon>Kitasatosporales</taxon>
        <taxon>Streptomycetaceae</taxon>
        <taxon>Streptomyces</taxon>
    </lineage>
</organism>
<dbReference type="Pfam" id="PF13581">
    <property type="entry name" value="HATPase_c_2"/>
    <property type="match status" value="1"/>
</dbReference>
<dbReference type="InterPro" id="IPR052016">
    <property type="entry name" value="Bact_Sigma-Reg"/>
</dbReference>
<dbReference type="InterPro" id="IPR036457">
    <property type="entry name" value="PPM-type-like_dom_sf"/>
</dbReference>
<protein>
    <submittedName>
        <fullName evidence="3">SpoIIE family protein phosphatase</fullName>
    </submittedName>
</protein>
<dbReference type="InterPro" id="IPR036890">
    <property type="entry name" value="HATPase_C_sf"/>
</dbReference>
<dbReference type="Pfam" id="PF07228">
    <property type="entry name" value="SpoIIE"/>
    <property type="match status" value="1"/>
</dbReference>
<keyword evidence="1" id="KW-0378">Hydrolase</keyword>
<reference evidence="4" key="1">
    <citation type="journal article" date="2019" name="Int. J. Syst. Evol. Microbiol.">
        <title>The Global Catalogue of Microorganisms (GCM) 10K type strain sequencing project: providing services to taxonomists for standard genome sequencing and annotation.</title>
        <authorList>
            <consortium name="The Broad Institute Genomics Platform"/>
            <consortium name="The Broad Institute Genome Sequencing Center for Infectious Disease"/>
            <person name="Wu L."/>
            <person name="Ma J."/>
        </authorList>
    </citation>
    <scope>NUCLEOTIDE SEQUENCE [LARGE SCALE GENOMIC DNA]</scope>
    <source>
        <strain evidence="4">CGMCC 1.15180</strain>
    </source>
</reference>
<feature type="domain" description="PPM-type phosphatase" evidence="2">
    <location>
        <begin position="165"/>
        <end position="379"/>
    </location>
</feature>
<keyword evidence="4" id="KW-1185">Reference proteome</keyword>
<dbReference type="SMART" id="SM00331">
    <property type="entry name" value="PP2C_SIG"/>
    <property type="match status" value="1"/>
</dbReference>
<dbReference type="PANTHER" id="PTHR43156:SF2">
    <property type="entry name" value="STAGE II SPORULATION PROTEIN E"/>
    <property type="match status" value="1"/>
</dbReference>
<dbReference type="PANTHER" id="PTHR43156">
    <property type="entry name" value="STAGE II SPORULATION PROTEIN E-RELATED"/>
    <property type="match status" value="1"/>
</dbReference>
<dbReference type="InterPro" id="IPR003594">
    <property type="entry name" value="HATPase_dom"/>
</dbReference>
<evidence type="ECO:0000256" key="1">
    <source>
        <dbReference type="ARBA" id="ARBA00022801"/>
    </source>
</evidence>
<dbReference type="InterPro" id="IPR001932">
    <property type="entry name" value="PPM-type_phosphatase-like_dom"/>
</dbReference>
<dbReference type="Gene3D" id="3.60.40.10">
    <property type="entry name" value="PPM-type phosphatase domain"/>
    <property type="match status" value="1"/>
</dbReference>
<evidence type="ECO:0000259" key="2">
    <source>
        <dbReference type="SMART" id="SM00331"/>
    </source>
</evidence>
<gene>
    <name evidence="3" type="ORF">ACFP4F_17650</name>
</gene>
<dbReference type="Gene3D" id="3.30.565.10">
    <property type="entry name" value="Histidine kinase-like ATPase, C-terminal domain"/>
    <property type="match status" value="1"/>
</dbReference>
<dbReference type="EMBL" id="JBHSPX010000004">
    <property type="protein sequence ID" value="MFC6064359.1"/>
    <property type="molecule type" value="Genomic_DNA"/>
</dbReference>
<evidence type="ECO:0000313" key="3">
    <source>
        <dbReference type="EMBL" id="MFC6064359.1"/>
    </source>
</evidence>
<name>A0ABW1MKJ7_9ACTN</name>
<dbReference type="CDD" id="cd16936">
    <property type="entry name" value="HATPase_RsbW-like"/>
    <property type="match status" value="1"/>
</dbReference>
<comment type="caution">
    <text evidence="3">The sequence shown here is derived from an EMBL/GenBank/DDBJ whole genome shotgun (WGS) entry which is preliminary data.</text>
</comment>
<proteinExistence type="predicted"/>
<dbReference type="Proteomes" id="UP001596139">
    <property type="component" value="Unassembled WGS sequence"/>
</dbReference>